<feature type="transmembrane region" description="Helical" evidence="1">
    <location>
        <begin position="54"/>
        <end position="72"/>
    </location>
</feature>
<evidence type="ECO:0000256" key="1">
    <source>
        <dbReference type="SAM" id="Phobius"/>
    </source>
</evidence>
<dbReference type="EMBL" id="CP031223">
    <property type="protein sequence ID" value="QFF97824.1"/>
    <property type="molecule type" value="Genomic_DNA"/>
</dbReference>
<gene>
    <name evidence="2" type="ORF">PB01_02780</name>
</gene>
<dbReference type="KEGG" id="psyo:PB01_02780"/>
<accession>A0A5J6SM32</accession>
<keyword evidence="1" id="KW-1133">Transmembrane helix</keyword>
<dbReference type="RefSeq" id="WP_151698767.1">
    <property type="nucleotide sequence ID" value="NZ_CP031223.1"/>
</dbReference>
<organism evidence="2 3">
    <name type="scientific">Psychrobacillus glaciei</name>
    <dbReference type="NCBI Taxonomy" id="2283160"/>
    <lineage>
        <taxon>Bacteria</taxon>
        <taxon>Bacillati</taxon>
        <taxon>Bacillota</taxon>
        <taxon>Bacilli</taxon>
        <taxon>Bacillales</taxon>
        <taxon>Bacillaceae</taxon>
        <taxon>Psychrobacillus</taxon>
    </lineage>
</organism>
<evidence type="ECO:0008006" key="4">
    <source>
        <dbReference type="Google" id="ProtNLM"/>
    </source>
</evidence>
<evidence type="ECO:0000313" key="3">
    <source>
        <dbReference type="Proteomes" id="UP000325517"/>
    </source>
</evidence>
<protein>
    <recommendedName>
        <fullName evidence="4">DUF3953 domain-containing protein</fullName>
    </recommendedName>
</protein>
<name>A0A5J6SM32_9BACI</name>
<sequence length="74" mass="8357">MLKVMRIILGIILVVLLTYNLLTGNYGTAVSTFFMSFFIAVISIETLKNNLKSGYGYFMAFLALIIFVTALYKF</sequence>
<proteinExistence type="predicted"/>
<keyword evidence="1" id="KW-0472">Membrane</keyword>
<dbReference type="AlphaFoldDB" id="A0A5J6SM32"/>
<keyword evidence="1" id="KW-0812">Transmembrane</keyword>
<reference evidence="2 3" key="1">
    <citation type="submission" date="2018-07" db="EMBL/GenBank/DDBJ databases">
        <title>Complete genome sequence of Psychrobacillus sp. PB01, isolated from iceberg, and comparative genome analysis of Psychrobacillus strains.</title>
        <authorList>
            <person name="Lee P.C."/>
        </authorList>
    </citation>
    <scope>NUCLEOTIDE SEQUENCE [LARGE SCALE GENOMIC DNA]</scope>
    <source>
        <strain evidence="2 3">PB01</strain>
    </source>
</reference>
<evidence type="ECO:0000313" key="2">
    <source>
        <dbReference type="EMBL" id="QFF97824.1"/>
    </source>
</evidence>
<keyword evidence="3" id="KW-1185">Reference proteome</keyword>
<feature type="transmembrane region" description="Helical" evidence="1">
    <location>
        <begin position="7"/>
        <end position="22"/>
    </location>
</feature>
<dbReference type="Proteomes" id="UP000325517">
    <property type="component" value="Chromosome"/>
</dbReference>